<dbReference type="OrthoDB" id="6314079at2"/>
<feature type="region of interest" description="Disordered" evidence="1">
    <location>
        <begin position="121"/>
        <end position="162"/>
    </location>
</feature>
<proteinExistence type="predicted"/>
<comment type="caution">
    <text evidence="2">The sequence shown here is derived from an EMBL/GenBank/DDBJ whole genome shotgun (WGS) entry which is preliminary data.</text>
</comment>
<evidence type="ECO:0000313" key="2">
    <source>
        <dbReference type="EMBL" id="RRJ22725.1"/>
    </source>
</evidence>
<organism evidence="2 3">
    <name type="scientific">Rheinheimera mesophila</name>
    <dbReference type="NCBI Taxonomy" id="1547515"/>
    <lineage>
        <taxon>Bacteria</taxon>
        <taxon>Pseudomonadati</taxon>
        <taxon>Pseudomonadota</taxon>
        <taxon>Gammaproteobacteria</taxon>
        <taxon>Chromatiales</taxon>
        <taxon>Chromatiaceae</taxon>
        <taxon>Rheinheimera</taxon>
    </lineage>
</organism>
<keyword evidence="3" id="KW-1185">Reference proteome</keyword>
<dbReference type="Proteomes" id="UP000276260">
    <property type="component" value="Unassembled WGS sequence"/>
</dbReference>
<protein>
    <submittedName>
        <fullName evidence="2">Adenine glycosylase</fullName>
    </submittedName>
</protein>
<dbReference type="RefSeq" id="WP_046520493.1">
    <property type="nucleotide sequence ID" value="NZ_LAVS01000040.1"/>
</dbReference>
<dbReference type="AlphaFoldDB" id="A0A3P3QNZ1"/>
<evidence type="ECO:0000313" key="3">
    <source>
        <dbReference type="Proteomes" id="UP000276260"/>
    </source>
</evidence>
<dbReference type="Pfam" id="PF25759">
    <property type="entry name" value="HP1_ORF34"/>
    <property type="match status" value="1"/>
</dbReference>
<reference evidence="2 3" key="1">
    <citation type="submission" date="2018-11" db="EMBL/GenBank/DDBJ databases">
        <title>Draft genome analysis of Rheinheimera mesophila isolated from an industrial waste site.</title>
        <authorList>
            <person name="Yu Q."/>
            <person name="Qi Y."/>
            <person name="Zhang H."/>
            <person name="Lu Y."/>
            <person name="Pu J."/>
        </authorList>
    </citation>
    <scope>NUCLEOTIDE SEQUENCE [LARGE SCALE GENOMIC DNA]</scope>
    <source>
        <strain evidence="2 3">IITR13</strain>
    </source>
</reference>
<evidence type="ECO:0000256" key="1">
    <source>
        <dbReference type="SAM" id="MobiDB-lite"/>
    </source>
</evidence>
<accession>A0A3P3QNZ1</accession>
<gene>
    <name evidence="2" type="ORF">EIK76_01165</name>
</gene>
<dbReference type="EMBL" id="RRCF01000001">
    <property type="protein sequence ID" value="RRJ22725.1"/>
    <property type="molecule type" value="Genomic_DNA"/>
</dbReference>
<feature type="compositionally biased region" description="Low complexity" evidence="1">
    <location>
        <begin position="131"/>
        <end position="146"/>
    </location>
</feature>
<name>A0A3P3QNZ1_9GAMM</name>
<sequence>MLSLNAQKILLKALRITASQELATEDASGQSSSTDTAETGMKAKMLSVTGFIKFADVANLTNLFKLAEATQGGARVTYRIANRTAEALGVKQVKFSSSIEAVEQETTRQWNISFTLAEVRSVPQKKEERTPQPAAAQQGATGQTAAEENAPPQTEVPLTGLTAWLKSVDDSLAPAPETGSA</sequence>
<dbReference type="InterPro" id="IPR057869">
    <property type="entry name" value="HP1_YO34"/>
</dbReference>